<dbReference type="AlphaFoldDB" id="A0A433BAV7"/>
<dbReference type="Pfam" id="PF02825">
    <property type="entry name" value="WWE"/>
    <property type="match status" value="1"/>
</dbReference>
<dbReference type="Gene3D" id="3.30.720.50">
    <property type="match status" value="1"/>
</dbReference>
<feature type="domain" description="WWE" evidence="1">
    <location>
        <begin position="124"/>
        <end position="210"/>
    </location>
</feature>
<evidence type="ECO:0000313" key="2">
    <source>
        <dbReference type="EMBL" id="RUP22535.1"/>
    </source>
</evidence>
<dbReference type="SUPFAM" id="SSF117839">
    <property type="entry name" value="WWE domain"/>
    <property type="match status" value="1"/>
</dbReference>
<evidence type="ECO:0000259" key="1">
    <source>
        <dbReference type="PROSITE" id="PS50918"/>
    </source>
</evidence>
<dbReference type="InterPro" id="IPR004170">
    <property type="entry name" value="WWE_dom"/>
</dbReference>
<reference evidence="2 3" key="1">
    <citation type="journal article" date="2018" name="New Phytol.">
        <title>Phylogenomics of Endogonaceae and evolution of mycorrhizas within Mucoromycota.</title>
        <authorList>
            <person name="Chang Y."/>
            <person name="Desiro A."/>
            <person name="Na H."/>
            <person name="Sandor L."/>
            <person name="Lipzen A."/>
            <person name="Clum A."/>
            <person name="Barry K."/>
            <person name="Grigoriev I.V."/>
            <person name="Martin F.M."/>
            <person name="Stajich J.E."/>
            <person name="Smith M.E."/>
            <person name="Bonito G."/>
            <person name="Spatafora J.W."/>
        </authorList>
    </citation>
    <scope>NUCLEOTIDE SEQUENCE [LARGE SCALE GENOMIC DNA]</scope>
    <source>
        <strain evidence="2 3">GMNB39</strain>
    </source>
</reference>
<feature type="non-terminal residue" evidence="2">
    <location>
        <position position="223"/>
    </location>
</feature>
<gene>
    <name evidence="2" type="ORF">BC936DRAFT_139082</name>
</gene>
<evidence type="ECO:0000313" key="3">
    <source>
        <dbReference type="Proteomes" id="UP000268093"/>
    </source>
</evidence>
<organism evidence="2 3">
    <name type="scientific">Jimgerdemannia flammicorona</name>
    <dbReference type="NCBI Taxonomy" id="994334"/>
    <lineage>
        <taxon>Eukaryota</taxon>
        <taxon>Fungi</taxon>
        <taxon>Fungi incertae sedis</taxon>
        <taxon>Mucoromycota</taxon>
        <taxon>Mucoromycotina</taxon>
        <taxon>Endogonomycetes</taxon>
        <taxon>Endogonales</taxon>
        <taxon>Endogonaceae</taxon>
        <taxon>Jimgerdemannia</taxon>
    </lineage>
</organism>
<dbReference type="Proteomes" id="UP000268093">
    <property type="component" value="Unassembled WGS sequence"/>
</dbReference>
<accession>A0A433BAV7</accession>
<dbReference type="InterPro" id="IPR037197">
    <property type="entry name" value="WWE_dom_sf"/>
</dbReference>
<protein>
    <recommendedName>
        <fullName evidence="1">WWE domain-containing protein</fullName>
    </recommendedName>
</protein>
<keyword evidence="3" id="KW-1185">Reference proteome</keyword>
<name>A0A433BAV7_9FUNG</name>
<proteinExistence type="predicted"/>
<sequence length="223" mass="25685">MHMINQICLANLIRITSQYRHQIAFLELQAIYLQRQENVIQQEVKQLIEPHLQQIDTLQRHIELGVKHAKDVEKIQAAHTTGLKMLRETAESNLSNRQTAEIEEQRVKGTVNGANFDTVCANSSLSLSSNLPHTSGSGWRMLEERQQWIMYDPDQNIIIENAYNNWCSPVSVSDSIPVVTVVGGNYEIMFSKVGHFQRNTKTNYKRYIMRKENTQVMSNNDKV</sequence>
<comment type="caution">
    <text evidence="2">The sequence shown here is derived from an EMBL/GenBank/DDBJ whole genome shotgun (WGS) entry which is preliminary data.</text>
</comment>
<dbReference type="PROSITE" id="PS50918">
    <property type="entry name" value="WWE"/>
    <property type="match status" value="1"/>
</dbReference>
<dbReference type="EMBL" id="RBNI01014264">
    <property type="protein sequence ID" value="RUP22535.1"/>
    <property type="molecule type" value="Genomic_DNA"/>
</dbReference>